<dbReference type="PANTHER" id="PTHR43169:SF2">
    <property type="entry name" value="NAD_GMP SYNTHASE DOMAIN-CONTAINING PROTEIN"/>
    <property type="match status" value="1"/>
</dbReference>
<protein>
    <submittedName>
        <fullName evidence="1">TIGR00268 family protein</fullName>
    </submittedName>
</protein>
<dbReference type="eggNOG" id="COG1606">
    <property type="taxonomic scope" value="Bacteria"/>
</dbReference>
<dbReference type="InterPro" id="IPR014729">
    <property type="entry name" value="Rossmann-like_a/b/a_fold"/>
</dbReference>
<dbReference type="PANTHER" id="PTHR43169">
    <property type="entry name" value="EXSB FAMILY PROTEIN"/>
    <property type="match status" value="1"/>
</dbReference>
<gene>
    <name evidence="1" type="ORF">HMPREF1476_00735</name>
</gene>
<comment type="caution">
    <text evidence="1">The sequence shown here is derived from an EMBL/GenBank/DDBJ whole genome shotgun (WGS) entry which is preliminary data.</text>
</comment>
<dbReference type="AlphaFoldDB" id="S3BHP6"/>
<proteinExistence type="predicted"/>
<dbReference type="EMBL" id="ATCF01000012">
    <property type="protein sequence ID" value="EPD99931.1"/>
    <property type="molecule type" value="Genomic_DNA"/>
</dbReference>
<dbReference type="SUPFAM" id="SSF52402">
    <property type="entry name" value="Adenine nucleotide alpha hydrolases-like"/>
    <property type="match status" value="1"/>
</dbReference>
<dbReference type="InterPro" id="IPR052188">
    <property type="entry name" value="Ni-pincer_cofactor_biosynth"/>
</dbReference>
<dbReference type="STRING" id="1203554.HMPREF1476_00735"/>
<organism evidence="1 2">
    <name type="scientific">Sutterella wadsworthensis HGA0223</name>
    <dbReference type="NCBI Taxonomy" id="1203554"/>
    <lineage>
        <taxon>Bacteria</taxon>
        <taxon>Pseudomonadati</taxon>
        <taxon>Pseudomonadota</taxon>
        <taxon>Betaproteobacteria</taxon>
        <taxon>Burkholderiales</taxon>
        <taxon>Sutterellaceae</taxon>
        <taxon>Sutterella</taxon>
    </lineage>
</organism>
<keyword evidence="2" id="KW-1185">Reference proteome</keyword>
<name>S3BHP6_9BURK</name>
<sequence>MTPSAPVNFFTIPEIVRLKTVLEEIAPEHEICVAYSGGLDSRFLSFCAKKLGFRVNLLHIIGPQIAPDETADALKDAEDLGLEPILVPAASLTLPELARAGVNRCYVCKTHLFTELIDIARKSGCLGPICDGTNTSDLSVYRPGIKALRELKVESPLVKAGISKPRIREIGRIVGFPHPEQAARPCLLTRFPYGATPQSSQLEAIADAELLVAQDPVGRNLRFRIRMPKTGDTRLHIERASLEKTPHAEKELERIAAILRKQFGQKLPGLRVEVLEKLSGYYDRLQQPEGIEN</sequence>
<evidence type="ECO:0000313" key="2">
    <source>
        <dbReference type="Proteomes" id="UP000014400"/>
    </source>
</evidence>
<reference evidence="1 2" key="1">
    <citation type="submission" date="2013-04" db="EMBL/GenBank/DDBJ databases">
        <title>The Genome Sequence of Sutterella wadsworthensis HGA0223.</title>
        <authorList>
            <consortium name="The Broad Institute Genomics Platform"/>
            <person name="Earl A."/>
            <person name="Ward D."/>
            <person name="Feldgarden M."/>
            <person name="Gevers D."/>
            <person name="Schmidt T.M."/>
            <person name="Dover J."/>
            <person name="Dai D."/>
            <person name="Walker B."/>
            <person name="Young S."/>
            <person name="Zeng Q."/>
            <person name="Gargeya S."/>
            <person name="Fitzgerald M."/>
            <person name="Haas B."/>
            <person name="Abouelleil A."/>
            <person name="Allen A.W."/>
            <person name="Alvarado L."/>
            <person name="Arachchi H.M."/>
            <person name="Berlin A.M."/>
            <person name="Chapman S.B."/>
            <person name="Gainer-Dewar J."/>
            <person name="Goldberg J."/>
            <person name="Griggs A."/>
            <person name="Gujja S."/>
            <person name="Hansen M."/>
            <person name="Howarth C."/>
            <person name="Imamovic A."/>
            <person name="Ireland A."/>
            <person name="Larimer J."/>
            <person name="McCowan C."/>
            <person name="Murphy C."/>
            <person name="Pearson M."/>
            <person name="Poon T.W."/>
            <person name="Priest M."/>
            <person name="Roberts A."/>
            <person name="Saif S."/>
            <person name="Shea T."/>
            <person name="Sisk P."/>
            <person name="Sykes S."/>
            <person name="Wortman J."/>
            <person name="Nusbaum C."/>
            <person name="Birren B."/>
        </authorList>
    </citation>
    <scope>NUCLEOTIDE SEQUENCE [LARGE SCALE GENOMIC DNA]</scope>
    <source>
        <strain evidence="1 2">HGA0223</strain>
    </source>
</reference>
<dbReference type="GeneID" id="64061444"/>
<dbReference type="RefSeq" id="WP_016474078.1">
    <property type="nucleotide sequence ID" value="NZ_KE150480.1"/>
</dbReference>
<dbReference type="Gene3D" id="3.40.50.620">
    <property type="entry name" value="HUPs"/>
    <property type="match status" value="1"/>
</dbReference>
<dbReference type="HOGENOM" id="CLU_061181_3_0_4"/>
<evidence type="ECO:0000313" key="1">
    <source>
        <dbReference type="EMBL" id="EPD99931.1"/>
    </source>
</evidence>
<accession>S3BHP6</accession>
<dbReference type="Proteomes" id="UP000014400">
    <property type="component" value="Unassembled WGS sequence"/>
</dbReference>
<dbReference type="PATRIC" id="fig|1203554.3.peg.730"/>